<dbReference type="OrthoDB" id="158862at2"/>
<dbReference type="Pfam" id="PF17210">
    <property type="entry name" value="SdrD_B"/>
    <property type="match status" value="2"/>
</dbReference>
<feature type="domain" description="DUF11" evidence="5">
    <location>
        <begin position="763"/>
        <end position="881"/>
    </location>
</feature>
<dbReference type="Proteomes" id="UP000315003">
    <property type="component" value="Chromosome"/>
</dbReference>
<dbReference type="PANTHER" id="PTHR34819">
    <property type="entry name" value="LARGE CYSTEINE-RICH PERIPLASMIC PROTEIN OMCB"/>
    <property type="match status" value="1"/>
</dbReference>
<dbReference type="InterPro" id="IPR047589">
    <property type="entry name" value="DUF11_rpt"/>
</dbReference>
<evidence type="ECO:0000313" key="8">
    <source>
        <dbReference type="Proteomes" id="UP000315003"/>
    </source>
</evidence>
<feature type="region of interest" description="Disordered" evidence="4">
    <location>
        <begin position="856"/>
        <end position="875"/>
    </location>
</feature>
<evidence type="ECO:0000256" key="1">
    <source>
        <dbReference type="ARBA" id="ARBA00004613"/>
    </source>
</evidence>
<feature type="region of interest" description="Disordered" evidence="4">
    <location>
        <begin position="1113"/>
        <end position="1133"/>
    </location>
</feature>
<dbReference type="PANTHER" id="PTHR34819:SF3">
    <property type="entry name" value="CELL SURFACE PROTEIN"/>
    <property type="match status" value="1"/>
</dbReference>
<feature type="compositionally biased region" description="Acidic residues" evidence="4">
    <location>
        <begin position="452"/>
        <end position="462"/>
    </location>
</feature>
<organism evidence="7 8">
    <name type="scientific">Stieleria bergensis</name>
    <dbReference type="NCBI Taxonomy" id="2528025"/>
    <lineage>
        <taxon>Bacteria</taxon>
        <taxon>Pseudomonadati</taxon>
        <taxon>Planctomycetota</taxon>
        <taxon>Planctomycetia</taxon>
        <taxon>Pirellulales</taxon>
        <taxon>Pirellulaceae</taxon>
        <taxon>Stieleria</taxon>
    </lineage>
</organism>
<dbReference type="InterPro" id="IPR001434">
    <property type="entry name" value="OmcB-like_DUF11"/>
</dbReference>
<dbReference type="EMBL" id="CP036272">
    <property type="protein sequence ID" value="QDT60741.1"/>
    <property type="molecule type" value="Genomic_DNA"/>
</dbReference>
<keyword evidence="3" id="KW-0732">Signal</keyword>
<feature type="domain" description="SD-repeat containing protein B" evidence="6">
    <location>
        <begin position="1268"/>
        <end position="1350"/>
    </location>
</feature>
<feature type="domain" description="DUF11" evidence="5">
    <location>
        <begin position="1143"/>
        <end position="1258"/>
    </location>
</feature>
<dbReference type="Gene3D" id="2.60.40.10">
    <property type="entry name" value="Immunoglobulins"/>
    <property type="match status" value="5"/>
</dbReference>
<evidence type="ECO:0000256" key="4">
    <source>
        <dbReference type="SAM" id="MobiDB-lite"/>
    </source>
</evidence>
<feature type="domain" description="DUF11" evidence="5">
    <location>
        <begin position="635"/>
        <end position="755"/>
    </location>
</feature>
<feature type="domain" description="DUF11" evidence="5">
    <location>
        <begin position="1019"/>
        <end position="1136"/>
    </location>
</feature>
<dbReference type="RefSeq" id="WP_145273884.1">
    <property type="nucleotide sequence ID" value="NZ_CP036272.1"/>
</dbReference>
<feature type="domain" description="SD-repeat containing protein B" evidence="6">
    <location>
        <begin position="353"/>
        <end position="456"/>
    </location>
</feature>
<evidence type="ECO:0000259" key="5">
    <source>
        <dbReference type="Pfam" id="PF01345"/>
    </source>
</evidence>
<sequence length="1392" mass="141992">MAWQQVIERLRGRSGKKSDKNRRRAMRRRLQHETLNRRMLLAGDLGAISGVSFVDLTGDGLDVSDPRLDGVTINLYRDVDDNGILDANDGAAIDTTTSDNDGFYFFRGLTVDTYLVEQESAGADLVAPDPIVIDVTNAGGSLFETIDDFSATAQSLIADGSDPTDEDSALASEVLGGARDLEVTRTSAQGILFIAADPNDETLSIGSQTQGAGTLLIQYDGNDGSTTLDPTGLGGVSLADGSPGDPVDSDAGLLIQATQENAGDTIDVRIYTDGANYAEATGIVIPELGSGETDVYLRYNTDFTLVGTPDFNDVGAIEFEVSIAANNDKTFEAFNVRGPMIETGNLPNEQLLTLGGTVFNDNGTNANNGVLDGAEIGVAGVTVELYAEPDGGGAIDPDAQTPVATTATDSNGDYSFDTLLAGNYLVVVPESEFGSSAVLEGMTSSTGNDPAPDPDDDVDNDDNGTSVSGTGIVTGEITLAAETEPINDGDSNANTNFTLDVGVVQAVDVSVTKVIDQDDSNRVAGGEVFFDITYQNLGTSDATGVTVVDTLPAGLTLDQASSDFGGFTPVIVGQEITVNVGSLAAGAAGTIRIAADIDVALVNPVTNTVDVDATEADVDPSNNTATVIVSLLNADLAITKTDDVTGTLVAGDQMTYTITVVNNGPDTATGIVAMDTLPSGLSFVSSSFTSGSGSVTDNSGVLTIDIDDLNGSQSAVVEIVVDSAVDVADTLDNTVTVSMTPDIDPDPTDNTATVQTGVSRDVDASVTKTFTGTPTAGGQLTFVIDVTNDGTSPARGVQVLDTLASEFTFVSLNAGNSGATVSQSGQDLTFDLPEVDVNETLTFEFTVDIAGSASGTINNQADVTTSDNDTDASNDSDDVDVTLAAGVFDLVLTKDVDLATAVPGQDSLVYSFTIAHDTDSNTDAGQVTFTDVLPAGTTGLTITAPDATSTNYDSATRTVTVVYDSVALAVTRSFTVSASINEEATGTLDNTGNIVIDGGDDDASNNTATASTTLTPQFDVTIDKTVDDTTPAPTTDVTYTIEIANTGPSTATTVELSDVIPTGMTFVSATLEGQAGSVSGSDITFAAVSLDSNETQTATIVLTVDANASGTLTNSASVTADSGETDTTNNTDSVSITATPEADLSIAKTVDQASAEAGDTLVYSITVTNAGPSTAVDAISVDTLPAGVTFVSGTGPDGALTESGGTVTVDGGDLDSGSSYNFTITVTVDNTTMGSVTNSVTVSTATDEDDTSNNTATAVTTVTEASGSISGRVYLDSNDNGIVDDGEVGISGVVITVTGTSDDGDAVDLSTTTDADGNYVFAELAAGTYDVEQVQPADFIDGQTTAGTGATATVIDNAFIDLDLGIGADAIDFNFGELAAQLSKRRFLASNG</sequence>
<dbReference type="InterPro" id="IPR051172">
    <property type="entry name" value="Chlamydia_OmcB"/>
</dbReference>
<protein>
    <submittedName>
        <fullName evidence="7">Serine-aspartate repeat-containing protein D</fullName>
    </submittedName>
</protein>
<gene>
    <name evidence="7" type="primary">sdrD_2</name>
    <name evidence="7" type="ORF">SV7mr_32670</name>
</gene>
<dbReference type="Gene3D" id="2.60.40.1170">
    <property type="entry name" value="Mu homology domain, subdomain B"/>
    <property type="match status" value="1"/>
</dbReference>
<reference evidence="7 8" key="1">
    <citation type="submission" date="2019-02" db="EMBL/GenBank/DDBJ databases">
        <title>Deep-cultivation of Planctomycetes and their phenomic and genomic characterization uncovers novel biology.</title>
        <authorList>
            <person name="Wiegand S."/>
            <person name="Jogler M."/>
            <person name="Boedeker C."/>
            <person name="Pinto D."/>
            <person name="Vollmers J."/>
            <person name="Rivas-Marin E."/>
            <person name="Kohn T."/>
            <person name="Peeters S.H."/>
            <person name="Heuer A."/>
            <person name="Rast P."/>
            <person name="Oberbeckmann S."/>
            <person name="Bunk B."/>
            <person name="Jeske O."/>
            <person name="Meyerdierks A."/>
            <person name="Storesund J.E."/>
            <person name="Kallscheuer N."/>
            <person name="Luecker S."/>
            <person name="Lage O.M."/>
            <person name="Pohl T."/>
            <person name="Merkel B.J."/>
            <person name="Hornburger P."/>
            <person name="Mueller R.-W."/>
            <person name="Bruemmer F."/>
            <person name="Labrenz M."/>
            <person name="Spormann A.M."/>
            <person name="Op den Camp H."/>
            <person name="Overmann J."/>
            <person name="Amann R."/>
            <person name="Jetten M.S.M."/>
            <person name="Mascher T."/>
            <person name="Medema M.H."/>
            <person name="Devos D.P."/>
            <person name="Kaster A.-K."/>
            <person name="Ovreas L."/>
            <person name="Rohde M."/>
            <person name="Galperin M.Y."/>
            <person name="Jogler C."/>
        </authorList>
    </citation>
    <scope>NUCLEOTIDE SEQUENCE [LARGE SCALE GENOMIC DNA]</scope>
    <source>
        <strain evidence="7 8">SV_7m_r</strain>
    </source>
</reference>
<dbReference type="InterPro" id="IPR033764">
    <property type="entry name" value="Sdr_B"/>
</dbReference>
<proteinExistence type="predicted"/>
<comment type="subcellular location">
    <subcellularLocation>
        <location evidence="1">Secreted</location>
    </subcellularLocation>
</comment>
<dbReference type="Pfam" id="PF01345">
    <property type="entry name" value="DUF11"/>
    <property type="match status" value="6"/>
</dbReference>
<evidence type="ECO:0000256" key="3">
    <source>
        <dbReference type="ARBA" id="ARBA00022729"/>
    </source>
</evidence>
<evidence type="ECO:0000256" key="2">
    <source>
        <dbReference type="ARBA" id="ARBA00022525"/>
    </source>
</evidence>
<dbReference type="InterPro" id="IPR013783">
    <property type="entry name" value="Ig-like_fold"/>
</dbReference>
<evidence type="ECO:0000259" key="6">
    <source>
        <dbReference type="Pfam" id="PF17210"/>
    </source>
</evidence>
<dbReference type="NCBIfam" id="TIGR01451">
    <property type="entry name" value="B_ant_repeat"/>
    <property type="match status" value="5"/>
</dbReference>
<dbReference type="SUPFAM" id="SSF117074">
    <property type="entry name" value="Hypothetical protein PA1324"/>
    <property type="match status" value="3"/>
</dbReference>
<accession>A0A517SXI8</accession>
<keyword evidence="2" id="KW-0964">Secreted</keyword>
<feature type="domain" description="DUF11" evidence="5">
    <location>
        <begin position="508"/>
        <end position="627"/>
    </location>
</feature>
<dbReference type="GO" id="GO:0005576">
    <property type="term" value="C:extracellular region"/>
    <property type="evidence" value="ECO:0007669"/>
    <property type="project" value="UniProtKB-SubCell"/>
</dbReference>
<keyword evidence="8" id="KW-1185">Reference proteome</keyword>
<feature type="domain" description="DUF11" evidence="5">
    <location>
        <begin position="889"/>
        <end position="1011"/>
    </location>
</feature>
<evidence type="ECO:0000313" key="7">
    <source>
        <dbReference type="EMBL" id="QDT60741.1"/>
    </source>
</evidence>
<name>A0A517SXI8_9BACT</name>
<feature type="region of interest" description="Disordered" evidence="4">
    <location>
        <begin position="440"/>
        <end position="470"/>
    </location>
</feature>